<dbReference type="PANTHER" id="PTHR43283">
    <property type="entry name" value="BETA-LACTAMASE-RELATED"/>
    <property type="match status" value="1"/>
</dbReference>
<keyword evidence="3" id="KW-1185">Reference proteome</keyword>
<evidence type="ECO:0000259" key="1">
    <source>
        <dbReference type="Pfam" id="PF00144"/>
    </source>
</evidence>
<dbReference type="InterPro" id="IPR012338">
    <property type="entry name" value="Beta-lactam/transpept-like"/>
</dbReference>
<proteinExistence type="predicted"/>
<gene>
    <name evidence="2" type="ORF">KGQ19_10120</name>
</gene>
<evidence type="ECO:0000313" key="3">
    <source>
        <dbReference type="Proteomes" id="UP000730482"/>
    </source>
</evidence>
<sequence>MQSHLIAAEADAIVERAIVEHRLVGVSVVIGVGGRVVYRRSAGSADRNTGRPLRDDAVFLLASVTKPFVSVLAMQLAEAGHLDLAAPVSDYLPDFRPALPDGSRPDISVLQLLTHTAGLPYGMSPDDYTAFHAAGASNGMDVPGLTSADAAHRLARVPLLFAPGTDWEYSTGMDVVGWVIEAVTGRRLGESVAERITGPLGITGTGFTVSDAARLVTCYSDATPEPRAVREESVIVTGPNRTTVTPGRVLNPTSYHSGGAGMAGTAAGVWTFLEAVRTGRLLTPESRTRMQTLQAGRDKIPTGPGVGFGIGWAVLDDPARNGSPQSKGTLNWAGTYGHNWFVDPVREITVVSLSNTTPAGMFSDYTLQLRDAVYRGLS</sequence>
<organism evidence="2 3">
    <name type="scientific">Catenulispora pinistramenti</name>
    <dbReference type="NCBI Taxonomy" id="2705254"/>
    <lineage>
        <taxon>Bacteria</taxon>
        <taxon>Bacillati</taxon>
        <taxon>Actinomycetota</taxon>
        <taxon>Actinomycetes</taxon>
        <taxon>Catenulisporales</taxon>
        <taxon>Catenulisporaceae</taxon>
        <taxon>Catenulispora</taxon>
    </lineage>
</organism>
<dbReference type="InterPro" id="IPR050789">
    <property type="entry name" value="Diverse_Enzym_Activities"/>
</dbReference>
<dbReference type="EMBL" id="JAAFYZ010000024">
    <property type="protein sequence ID" value="MBS2547229.1"/>
    <property type="molecule type" value="Genomic_DNA"/>
</dbReference>
<dbReference type="Gene3D" id="3.40.710.10">
    <property type="entry name" value="DD-peptidase/beta-lactamase superfamily"/>
    <property type="match status" value="1"/>
</dbReference>
<name>A0ABS5KMI6_9ACTN</name>
<dbReference type="Pfam" id="PF00144">
    <property type="entry name" value="Beta-lactamase"/>
    <property type="match status" value="1"/>
</dbReference>
<reference evidence="2 3" key="1">
    <citation type="submission" date="2020-02" db="EMBL/GenBank/DDBJ databases">
        <title>Acidophilic actinobacteria isolated from forest soil.</title>
        <authorList>
            <person name="Golinska P."/>
        </authorList>
    </citation>
    <scope>NUCLEOTIDE SEQUENCE [LARGE SCALE GENOMIC DNA]</scope>
    <source>
        <strain evidence="2 3">NL8</strain>
    </source>
</reference>
<evidence type="ECO:0000313" key="2">
    <source>
        <dbReference type="EMBL" id="MBS2547229.1"/>
    </source>
</evidence>
<dbReference type="SUPFAM" id="SSF56601">
    <property type="entry name" value="beta-lactamase/transpeptidase-like"/>
    <property type="match status" value="1"/>
</dbReference>
<feature type="domain" description="Beta-lactamase-related" evidence="1">
    <location>
        <begin position="11"/>
        <end position="363"/>
    </location>
</feature>
<dbReference type="PANTHER" id="PTHR43283:SF3">
    <property type="entry name" value="BETA-LACTAMASE FAMILY PROTEIN (AFU_ORTHOLOGUE AFUA_5G07500)"/>
    <property type="match status" value="1"/>
</dbReference>
<dbReference type="InterPro" id="IPR001466">
    <property type="entry name" value="Beta-lactam-related"/>
</dbReference>
<dbReference type="Proteomes" id="UP000730482">
    <property type="component" value="Unassembled WGS sequence"/>
</dbReference>
<comment type="caution">
    <text evidence="2">The sequence shown here is derived from an EMBL/GenBank/DDBJ whole genome shotgun (WGS) entry which is preliminary data.</text>
</comment>
<dbReference type="RefSeq" id="WP_212008826.1">
    <property type="nucleotide sequence ID" value="NZ_JAAFYZ010000024.1"/>
</dbReference>
<protein>
    <submittedName>
        <fullName evidence="2">Beta-lactamase family protein</fullName>
    </submittedName>
</protein>
<accession>A0ABS5KMI6</accession>